<evidence type="ECO:0000313" key="2">
    <source>
        <dbReference type="EMBL" id="GFS13382.1"/>
    </source>
</evidence>
<dbReference type="Proteomes" id="UP000762676">
    <property type="component" value="Unassembled WGS sequence"/>
</dbReference>
<dbReference type="AlphaFoldDB" id="A0AAV4ISP8"/>
<feature type="region of interest" description="Disordered" evidence="1">
    <location>
        <begin position="20"/>
        <end position="44"/>
    </location>
</feature>
<reference evidence="2 3" key="1">
    <citation type="journal article" date="2021" name="Elife">
        <title>Chloroplast acquisition without the gene transfer in kleptoplastic sea slugs, Plakobranchus ocellatus.</title>
        <authorList>
            <person name="Maeda T."/>
            <person name="Takahashi S."/>
            <person name="Yoshida T."/>
            <person name="Shimamura S."/>
            <person name="Takaki Y."/>
            <person name="Nagai Y."/>
            <person name="Toyoda A."/>
            <person name="Suzuki Y."/>
            <person name="Arimoto A."/>
            <person name="Ishii H."/>
            <person name="Satoh N."/>
            <person name="Nishiyama T."/>
            <person name="Hasebe M."/>
            <person name="Maruyama T."/>
            <person name="Minagawa J."/>
            <person name="Obokata J."/>
            <person name="Shigenobu S."/>
        </authorList>
    </citation>
    <scope>NUCLEOTIDE SEQUENCE [LARGE SCALE GENOMIC DNA]</scope>
</reference>
<evidence type="ECO:0000313" key="3">
    <source>
        <dbReference type="Proteomes" id="UP000762676"/>
    </source>
</evidence>
<proteinExistence type="predicted"/>
<accession>A0AAV4ISP8</accession>
<organism evidence="2 3">
    <name type="scientific">Elysia marginata</name>
    <dbReference type="NCBI Taxonomy" id="1093978"/>
    <lineage>
        <taxon>Eukaryota</taxon>
        <taxon>Metazoa</taxon>
        <taxon>Spiralia</taxon>
        <taxon>Lophotrochozoa</taxon>
        <taxon>Mollusca</taxon>
        <taxon>Gastropoda</taxon>
        <taxon>Heterobranchia</taxon>
        <taxon>Euthyneura</taxon>
        <taxon>Panpulmonata</taxon>
        <taxon>Sacoglossa</taxon>
        <taxon>Placobranchoidea</taxon>
        <taxon>Plakobranchidae</taxon>
        <taxon>Elysia</taxon>
    </lineage>
</organism>
<comment type="caution">
    <text evidence="2">The sequence shown here is derived from an EMBL/GenBank/DDBJ whole genome shotgun (WGS) entry which is preliminary data.</text>
</comment>
<gene>
    <name evidence="2" type="ORF">ElyMa_001395700</name>
</gene>
<name>A0AAV4ISP8_9GAST</name>
<keyword evidence="3" id="KW-1185">Reference proteome</keyword>
<sequence>MFIALARNFVFDNKDEEERKRGCTGEINTEKNRTKGGNKETQQQRTTYQSISACSEKPLLLTTEHPQTRRSKTGKLCGLTHNIWSGTGTSLTFSSYEEITLAVHAPQKFFPCILLFLKVSE</sequence>
<dbReference type="EMBL" id="BMAT01002766">
    <property type="protein sequence ID" value="GFS13382.1"/>
    <property type="molecule type" value="Genomic_DNA"/>
</dbReference>
<evidence type="ECO:0000256" key="1">
    <source>
        <dbReference type="SAM" id="MobiDB-lite"/>
    </source>
</evidence>
<protein>
    <submittedName>
        <fullName evidence="2">Uncharacterized protein</fullName>
    </submittedName>
</protein>
<feature type="compositionally biased region" description="Basic and acidic residues" evidence="1">
    <location>
        <begin position="20"/>
        <end position="33"/>
    </location>
</feature>